<name>A0A1V9XAE2_9ACAR</name>
<dbReference type="GO" id="GO:0005524">
    <property type="term" value="F:ATP binding"/>
    <property type="evidence" value="ECO:0007669"/>
    <property type="project" value="UniProtKB-KW"/>
</dbReference>
<gene>
    <name evidence="7" type="ORF">BIW11_11580</name>
</gene>
<comment type="caution">
    <text evidence="7">The sequence shown here is derived from an EMBL/GenBank/DDBJ whole genome shotgun (WGS) entry which is preliminary data.</text>
</comment>
<dbReference type="PANTHER" id="PTHR23077">
    <property type="entry name" value="AAA-FAMILY ATPASE"/>
    <property type="match status" value="1"/>
</dbReference>
<dbReference type="AlphaFoldDB" id="A0A1V9XAE2"/>
<organism evidence="7 8">
    <name type="scientific">Tropilaelaps mercedesae</name>
    <dbReference type="NCBI Taxonomy" id="418985"/>
    <lineage>
        <taxon>Eukaryota</taxon>
        <taxon>Metazoa</taxon>
        <taxon>Ecdysozoa</taxon>
        <taxon>Arthropoda</taxon>
        <taxon>Chelicerata</taxon>
        <taxon>Arachnida</taxon>
        <taxon>Acari</taxon>
        <taxon>Parasitiformes</taxon>
        <taxon>Mesostigmata</taxon>
        <taxon>Gamasina</taxon>
        <taxon>Dermanyssoidea</taxon>
        <taxon>Laelapidae</taxon>
        <taxon>Tropilaelaps</taxon>
    </lineage>
</organism>
<dbReference type="GO" id="GO:0016887">
    <property type="term" value="F:ATP hydrolysis activity"/>
    <property type="evidence" value="ECO:0007669"/>
    <property type="project" value="InterPro"/>
</dbReference>
<evidence type="ECO:0000256" key="2">
    <source>
        <dbReference type="ARBA" id="ARBA00022741"/>
    </source>
</evidence>
<evidence type="ECO:0000256" key="4">
    <source>
        <dbReference type="RuleBase" id="RU003651"/>
    </source>
</evidence>
<evidence type="ECO:0000256" key="5">
    <source>
        <dbReference type="SAM" id="MobiDB-lite"/>
    </source>
</evidence>
<dbReference type="GO" id="GO:0016558">
    <property type="term" value="P:protein import into peroxisome matrix"/>
    <property type="evidence" value="ECO:0007669"/>
    <property type="project" value="TreeGrafter"/>
</dbReference>
<accession>A0A1V9XAE2</accession>
<dbReference type="Pfam" id="PF00004">
    <property type="entry name" value="AAA"/>
    <property type="match status" value="1"/>
</dbReference>
<feature type="region of interest" description="Disordered" evidence="5">
    <location>
        <begin position="342"/>
        <end position="370"/>
    </location>
</feature>
<dbReference type="OrthoDB" id="8173462at2759"/>
<keyword evidence="3 4" id="KW-0067">ATP-binding</keyword>
<dbReference type="Proteomes" id="UP000192247">
    <property type="component" value="Unassembled WGS sequence"/>
</dbReference>
<keyword evidence="8" id="KW-1185">Reference proteome</keyword>
<dbReference type="STRING" id="418985.A0A1V9XAE2"/>
<dbReference type="InterPro" id="IPR003959">
    <property type="entry name" value="ATPase_AAA_core"/>
</dbReference>
<evidence type="ECO:0000313" key="8">
    <source>
        <dbReference type="Proteomes" id="UP000192247"/>
    </source>
</evidence>
<evidence type="ECO:0000256" key="1">
    <source>
        <dbReference type="ARBA" id="ARBA00006914"/>
    </source>
</evidence>
<dbReference type="InterPro" id="IPR003960">
    <property type="entry name" value="ATPase_AAA_CS"/>
</dbReference>
<comment type="similarity">
    <text evidence="1 4">Belongs to the AAA ATPase family.</text>
</comment>
<dbReference type="Gene3D" id="3.40.50.300">
    <property type="entry name" value="P-loop containing nucleotide triphosphate hydrolases"/>
    <property type="match status" value="1"/>
</dbReference>
<dbReference type="GO" id="GO:0005829">
    <property type="term" value="C:cytosol"/>
    <property type="evidence" value="ECO:0007669"/>
    <property type="project" value="TreeGrafter"/>
</dbReference>
<keyword evidence="2 4" id="KW-0547">Nucleotide-binding</keyword>
<reference evidence="7 8" key="1">
    <citation type="journal article" date="2017" name="Gigascience">
        <title>Draft genome of the honey bee ectoparasitic mite, Tropilaelaps mercedesae, is shaped by the parasitic life history.</title>
        <authorList>
            <person name="Dong X."/>
            <person name="Armstrong S.D."/>
            <person name="Xia D."/>
            <person name="Makepeace B.L."/>
            <person name="Darby A.C."/>
            <person name="Kadowaki T."/>
        </authorList>
    </citation>
    <scope>NUCLEOTIDE SEQUENCE [LARGE SCALE GENOMIC DNA]</scope>
    <source>
        <strain evidence="7">Wuxi-XJTLU</strain>
    </source>
</reference>
<dbReference type="InterPro" id="IPR050168">
    <property type="entry name" value="AAA_ATPase_domain"/>
</dbReference>
<dbReference type="SUPFAM" id="SSF52540">
    <property type="entry name" value="P-loop containing nucleoside triphosphate hydrolases"/>
    <property type="match status" value="1"/>
</dbReference>
<dbReference type="InterPro" id="IPR003593">
    <property type="entry name" value="AAA+_ATPase"/>
</dbReference>
<dbReference type="Pfam" id="PF17862">
    <property type="entry name" value="AAA_lid_3"/>
    <property type="match status" value="1"/>
</dbReference>
<evidence type="ECO:0000313" key="7">
    <source>
        <dbReference type="EMBL" id="OQR70525.1"/>
    </source>
</evidence>
<dbReference type="GO" id="GO:0005778">
    <property type="term" value="C:peroxisomal membrane"/>
    <property type="evidence" value="ECO:0007669"/>
    <property type="project" value="TreeGrafter"/>
</dbReference>
<dbReference type="InParanoid" id="A0A1V9XAE2"/>
<sequence length="397" mass="42980">MAELEPLLAGLTPVSLRGLSVERGAASHGRSEHASRWDAVGALEEQKELLREIFLWPIRYPELVAQCPIRPVSGLLLYGMPGTGKTLLASCVAHEADLNFITVQGPELLSKYIGASEQAVRDVFLRAKSAAPCVIFFDEFDSMAPRRGHDSTGVTDRCVNQLLTLLDGVETDASGVAVLAATSRPDLIDPALLRPGRLDRSIECPQPPDAVSRLSILRALSERLSAPLSPEARKDLEEIARRTDGFTGADLQALLFNAQLAAFQGIDRFAGDHEVAEETAIGPEGDAGASVRERTVSSSRKGVNLTNVAYAPTLSRGFVELTAEVVDGLPESDRDELLWHLSSQQRDNNGGGDTVRSGRRSTTRNEGVTVSAQDLEDAFKNTRPSLSRNEVEQFRAM</sequence>
<dbReference type="EMBL" id="MNPL01017275">
    <property type="protein sequence ID" value="OQR70525.1"/>
    <property type="molecule type" value="Genomic_DNA"/>
</dbReference>
<protein>
    <submittedName>
        <fullName evidence="7">Peroxisome biogenesis factor 1-like</fullName>
    </submittedName>
</protein>
<dbReference type="PROSITE" id="PS00674">
    <property type="entry name" value="AAA"/>
    <property type="match status" value="1"/>
</dbReference>
<dbReference type="SMART" id="SM00382">
    <property type="entry name" value="AAA"/>
    <property type="match status" value="1"/>
</dbReference>
<evidence type="ECO:0000259" key="6">
    <source>
        <dbReference type="SMART" id="SM00382"/>
    </source>
</evidence>
<dbReference type="FunFam" id="3.40.50.300:FF:000149">
    <property type="entry name" value="Nuclear valosin-containing protein-like"/>
    <property type="match status" value="1"/>
</dbReference>
<dbReference type="Gene3D" id="1.10.8.60">
    <property type="match status" value="1"/>
</dbReference>
<dbReference type="PANTHER" id="PTHR23077:SF12">
    <property type="entry name" value="PEROXISOMAL ATPASE PEX1"/>
    <property type="match status" value="1"/>
</dbReference>
<feature type="domain" description="AAA+ ATPase" evidence="6">
    <location>
        <begin position="71"/>
        <end position="208"/>
    </location>
</feature>
<proteinExistence type="inferred from homology"/>
<dbReference type="InterPro" id="IPR041569">
    <property type="entry name" value="AAA_lid_3"/>
</dbReference>
<evidence type="ECO:0000256" key="3">
    <source>
        <dbReference type="ARBA" id="ARBA00022840"/>
    </source>
</evidence>
<dbReference type="InterPro" id="IPR027417">
    <property type="entry name" value="P-loop_NTPase"/>
</dbReference>